<feature type="transmembrane region" description="Helical" evidence="6">
    <location>
        <begin position="43"/>
        <end position="66"/>
    </location>
</feature>
<reference evidence="8" key="1">
    <citation type="submission" date="2020-05" db="EMBL/GenBank/DDBJ databases">
        <authorList>
            <person name="Chiriac C."/>
            <person name="Salcher M."/>
            <person name="Ghai R."/>
            <person name="Kavagutti S V."/>
        </authorList>
    </citation>
    <scope>NUCLEOTIDE SEQUENCE</scope>
</reference>
<evidence type="ECO:0000256" key="6">
    <source>
        <dbReference type="SAM" id="Phobius"/>
    </source>
</evidence>
<organism evidence="8">
    <name type="scientific">freshwater metagenome</name>
    <dbReference type="NCBI Taxonomy" id="449393"/>
    <lineage>
        <taxon>unclassified sequences</taxon>
        <taxon>metagenomes</taxon>
        <taxon>ecological metagenomes</taxon>
    </lineage>
</organism>
<dbReference type="AlphaFoldDB" id="A0A6J6B7D6"/>
<evidence type="ECO:0000313" key="8">
    <source>
        <dbReference type="EMBL" id="CAB4534992.1"/>
    </source>
</evidence>
<accession>A0A6J6B7D6</accession>
<keyword evidence="2" id="KW-1003">Cell membrane</keyword>
<feature type="transmembrane region" description="Helical" evidence="6">
    <location>
        <begin position="6"/>
        <end position="23"/>
    </location>
</feature>
<sequence>MGADVIACGVLLGIGISLLVIPARTRRRSRVRTWFDEAGLAGVSLAVVGVVMALVAVIGGALAVMIIPLPSIAPLGFVVGCGIPIIALASARDRRRQRARALWPDVIDSIRVALRSGSTLTDAVTAANTIVPREWRSAWTELESNLRRGSDVDSAMRRLQRALADPIADRVVESIVVAREYGGTALPVVLAELGRSVRRESAMRREAQSRQSWVRHAATLGVVSPWIVLALLASRPENRETYSTVTGTVLIVVSAGITAVAYFIMRALGSLREPARWLIGALDD</sequence>
<gene>
    <name evidence="8" type="ORF">UFOPK1413_00403</name>
</gene>
<evidence type="ECO:0000256" key="1">
    <source>
        <dbReference type="ARBA" id="ARBA00004651"/>
    </source>
</evidence>
<feature type="transmembrane region" description="Helical" evidence="6">
    <location>
        <begin position="245"/>
        <end position="265"/>
    </location>
</feature>
<keyword evidence="5 6" id="KW-0472">Membrane</keyword>
<keyword evidence="4 6" id="KW-1133">Transmembrane helix</keyword>
<dbReference type="EMBL" id="CAEZSG010000044">
    <property type="protein sequence ID" value="CAB4534992.1"/>
    <property type="molecule type" value="Genomic_DNA"/>
</dbReference>
<evidence type="ECO:0000256" key="4">
    <source>
        <dbReference type="ARBA" id="ARBA00022989"/>
    </source>
</evidence>
<dbReference type="Pfam" id="PF00482">
    <property type="entry name" value="T2SSF"/>
    <property type="match status" value="1"/>
</dbReference>
<evidence type="ECO:0000256" key="5">
    <source>
        <dbReference type="ARBA" id="ARBA00023136"/>
    </source>
</evidence>
<keyword evidence="3 6" id="KW-0812">Transmembrane</keyword>
<dbReference type="PANTHER" id="PTHR35007:SF3">
    <property type="entry name" value="POSSIBLE CONSERVED ALANINE RICH MEMBRANE PROTEIN"/>
    <property type="match status" value="1"/>
</dbReference>
<feature type="transmembrane region" description="Helical" evidence="6">
    <location>
        <begin position="72"/>
        <end position="91"/>
    </location>
</feature>
<comment type="subcellular location">
    <subcellularLocation>
        <location evidence="1">Cell membrane</location>
        <topology evidence="1">Multi-pass membrane protein</topology>
    </subcellularLocation>
</comment>
<feature type="transmembrane region" description="Helical" evidence="6">
    <location>
        <begin position="213"/>
        <end position="233"/>
    </location>
</feature>
<evidence type="ECO:0000256" key="3">
    <source>
        <dbReference type="ARBA" id="ARBA00022692"/>
    </source>
</evidence>
<dbReference type="PANTHER" id="PTHR35007">
    <property type="entry name" value="INTEGRAL MEMBRANE PROTEIN-RELATED"/>
    <property type="match status" value="1"/>
</dbReference>
<proteinExistence type="predicted"/>
<evidence type="ECO:0000259" key="7">
    <source>
        <dbReference type="Pfam" id="PF00482"/>
    </source>
</evidence>
<dbReference type="GO" id="GO:0005886">
    <property type="term" value="C:plasma membrane"/>
    <property type="evidence" value="ECO:0007669"/>
    <property type="project" value="UniProtKB-SubCell"/>
</dbReference>
<name>A0A6J6B7D6_9ZZZZ</name>
<feature type="domain" description="Type II secretion system protein GspF" evidence="7">
    <location>
        <begin position="108"/>
        <end position="232"/>
    </location>
</feature>
<evidence type="ECO:0000256" key="2">
    <source>
        <dbReference type="ARBA" id="ARBA00022475"/>
    </source>
</evidence>
<protein>
    <submittedName>
        <fullName evidence="8">Unannotated protein</fullName>
    </submittedName>
</protein>
<dbReference type="InterPro" id="IPR018076">
    <property type="entry name" value="T2SS_GspF_dom"/>
</dbReference>